<dbReference type="Ensembl" id="ENSCPVT00000016059.2">
    <property type="protein sequence ID" value="ENSCPVP00000015380.2"/>
    <property type="gene ID" value="ENSCPVG00000011271.2"/>
</dbReference>
<evidence type="ECO:0000259" key="8">
    <source>
        <dbReference type="Pfam" id="PF15276"/>
    </source>
</evidence>
<dbReference type="GO" id="GO:0005694">
    <property type="term" value="C:chromosome"/>
    <property type="evidence" value="ECO:0007669"/>
    <property type="project" value="TreeGrafter"/>
</dbReference>
<feature type="compositionally biased region" description="Basic residues" evidence="7">
    <location>
        <begin position="32"/>
        <end position="41"/>
    </location>
</feature>
<evidence type="ECO:0000256" key="3">
    <source>
        <dbReference type="ARBA" id="ARBA00022553"/>
    </source>
</evidence>
<reference evidence="9" key="2">
    <citation type="submission" date="2025-08" db="UniProtKB">
        <authorList>
            <consortium name="Ensembl"/>
        </authorList>
    </citation>
    <scope>IDENTIFICATION</scope>
</reference>
<evidence type="ECO:0000313" key="9">
    <source>
        <dbReference type="Ensembl" id="ENSCPVP00000015380.2"/>
    </source>
</evidence>
<dbReference type="CTD" id="157313"/>
<feature type="region of interest" description="Disordered" evidence="7">
    <location>
        <begin position="461"/>
        <end position="480"/>
    </location>
</feature>
<feature type="region of interest" description="Disordered" evidence="7">
    <location>
        <begin position="913"/>
        <end position="961"/>
    </location>
</feature>
<feature type="region of interest" description="Disordered" evidence="7">
    <location>
        <begin position="727"/>
        <end position="834"/>
    </location>
</feature>
<comment type="subcellular location">
    <subcellularLocation>
        <location evidence="1">Nucleus</location>
    </subcellularLocation>
</comment>
<evidence type="ECO:0000256" key="2">
    <source>
        <dbReference type="ARBA" id="ARBA00022499"/>
    </source>
</evidence>
<feature type="compositionally biased region" description="Polar residues" evidence="7">
    <location>
        <begin position="592"/>
        <end position="601"/>
    </location>
</feature>
<dbReference type="InterPro" id="IPR029334">
    <property type="entry name" value="PP1-bd"/>
</dbReference>
<dbReference type="GO" id="GO:0007088">
    <property type="term" value="P:regulation of mitotic nuclear division"/>
    <property type="evidence" value="ECO:0007669"/>
    <property type="project" value="TreeGrafter"/>
</dbReference>
<name>A0A8C3N8X0_GEOPR</name>
<feature type="compositionally biased region" description="Basic and acidic residues" evidence="7">
    <location>
        <begin position="10"/>
        <end position="20"/>
    </location>
</feature>
<keyword evidence="6" id="KW-0131">Cell cycle</keyword>
<proteinExistence type="predicted"/>
<dbReference type="AlphaFoldDB" id="A0A8C3N8X0"/>
<dbReference type="RefSeq" id="XP_030820187.1">
    <property type="nucleotide sequence ID" value="XM_030964327.1"/>
</dbReference>
<dbReference type="RefSeq" id="XP_030820186.1">
    <property type="nucleotide sequence ID" value="XM_030964326.1"/>
</dbReference>
<evidence type="ECO:0000256" key="5">
    <source>
        <dbReference type="ARBA" id="ARBA00023242"/>
    </source>
</evidence>
<feature type="region of interest" description="Disordered" evidence="7">
    <location>
        <begin position="492"/>
        <end position="660"/>
    </location>
</feature>
<feature type="domain" description="PP1-binding" evidence="8">
    <location>
        <begin position="477"/>
        <end position="520"/>
    </location>
</feature>
<reference evidence="9" key="1">
    <citation type="submission" date="2020-02" db="EMBL/GenBank/DDBJ databases">
        <authorList>
            <person name="Enbody D E."/>
            <person name="Pettersson E M."/>
        </authorList>
    </citation>
    <scope>NUCLEOTIDE SEQUENCE [LARGE SCALE GENOMIC DNA]</scope>
</reference>
<keyword evidence="3" id="KW-0597">Phosphoprotein</keyword>
<feature type="compositionally biased region" description="Basic and acidic residues" evidence="7">
    <location>
        <begin position="774"/>
        <end position="794"/>
    </location>
</feature>
<dbReference type="GO" id="GO:0051983">
    <property type="term" value="P:regulation of chromosome segregation"/>
    <property type="evidence" value="ECO:0007669"/>
    <property type="project" value="TreeGrafter"/>
</dbReference>
<dbReference type="GO" id="GO:0005634">
    <property type="term" value="C:nucleus"/>
    <property type="evidence" value="ECO:0007669"/>
    <property type="project" value="UniProtKB-SubCell"/>
</dbReference>
<keyword evidence="5" id="KW-0539">Nucleus</keyword>
<protein>
    <submittedName>
        <fullName evidence="9">Cell division cycle associated 2</fullName>
    </submittedName>
</protein>
<feature type="region of interest" description="Disordered" evidence="7">
    <location>
        <begin position="976"/>
        <end position="1004"/>
    </location>
</feature>
<dbReference type="GeneID" id="115912675"/>
<accession>A0A8U8CII5</accession>
<evidence type="ECO:0000256" key="4">
    <source>
        <dbReference type="ARBA" id="ARBA00022843"/>
    </source>
</evidence>
<evidence type="ECO:0000256" key="1">
    <source>
        <dbReference type="ARBA" id="ARBA00004123"/>
    </source>
</evidence>
<feature type="compositionally biased region" description="Basic and acidic residues" evidence="7">
    <location>
        <begin position="994"/>
        <end position="1004"/>
    </location>
</feature>
<dbReference type="PANTHER" id="PTHR21603:SF16">
    <property type="entry name" value="CELL DIVISION CYCLE-ASSOCIATED PROTEIN 2"/>
    <property type="match status" value="1"/>
</dbReference>
<feature type="compositionally biased region" description="Gly residues" evidence="7">
    <location>
        <begin position="76"/>
        <end position="94"/>
    </location>
</feature>
<gene>
    <name evidence="9" type="primary">CDCA2</name>
</gene>
<sequence>MFRGSKTPLKVKENEQKEEASFPLSRAQKSCKVTKSKAIRPSKKENFTDGNQTRSPKRALKCPKGPEENLCPPQGAAGGWQLPGGCSGALGGGVLLTEPPLPLHTREGLSSSPAVPLGNDFSTPERDTVEGEPDFGWSEQRKKPLDFGAVIGAECGIAQESFGTRPTGTSPTSLKFRRRSTIGLRGSPENNTLIRYLAQHRSSRQKETFTQISPFKPANVRSLKDKINTFQASFESLHEAEGEPGLSHLGEPSQEGGSSQNKAPFRKEPNLEQWSEKFMLGNRGAALKENLRENWTKSSRSELRICSILSPQRAGTVTEPAAAKEWVCEQQNPVKSLDPAVTGDTLETGLVSQLCACSEVARCEHSGTGDAVSALSRRKAGAVEGVSLAVQAGSTPSTDLCQSSSLLRSILKKTPAKELLDSTRADSVLAPRRSFQEYLNSVIDGGGDESAAVSNCVRASETLQTERSDSQSSKTPKKKKVTFGEVLSPEIFDQSLPANTPLRRGASPGCAQGQSPWARPGLSEEPLPLLDFGWDEEGVEPLPEFLEGSEAPAEAPSPVEIAEVAETDKPDVVTTRSSTKRKQCRAVAQDPAGSSSGATNTDNDKDTKNPRSKIQRQKNPTTAAPKKTQRKTRPSYGKRRKKKVKKSLYGEREMASKKPLLSPIPEIPEVFSSVCSPNSPKADALFTEGAGLGDPKCRDTAQEPQAGRMRGKGLCAAALCPSPGLLEEAAATSPGPGDSEVPGSLEAAPEFSNSVPDAEGDFDTSDYFQQGKETPCEKEAKESSSLIEKEELEGNHLTGLEILEQQAVQEGAQRARCPQKDSGRRDPARRRSSSAFYFPPIENLEITGADLPVCSYNVEEVFSVPQAKEGSLQACRRRSRASAELRVRRSMRLSKDAASKGLAWIQLPSEIPREPKARRSSSTSILAGSENIHHREHNPLPFPAPGKENEGSAPLAAGPGRRWRRRSFCEATAQEMPWAATQRRRSTNSVCGKNRSDQKHSEAAETLELRLKDVSGISDFLK</sequence>
<dbReference type="Pfam" id="PF15276">
    <property type="entry name" value="PP1_bind"/>
    <property type="match status" value="1"/>
</dbReference>
<reference evidence="9" key="3">
    <citation type="submission" date="2025-09" db="UniProtKB">
        <authorList>
            <consortium name="Ensembl"/>
        </authorList>
    </citation>
    <scope>IDENTIFICATION</scope>
</reference>
<feature type="region of interest" description="Disordered" evidence="7">
    <location>
        <begin position="686"/>
        <end position="705"/>
    </location>
</feature>
<feature type="region of interest" description="Disordered" evidence="7">
    <location>
        <begin position="1"/>
        <end position="141"/>
    </location>
</feature>
<keyword evidence="10" id="KW-1185">Reference proteome</keyword>
<keyword evidence="4" id="KW-0832">Ubl conjugation</keyword>
<organism evidence="9 10">
    <name type="scientific">Geospiza parvula</name>
    <name type="common">Small tree-finch</name>
    <name type="synonym">Camarhynchus parvulus</name>
    <dbReference type="NCBI Taxonomy" id="87175"/>
    <lineage>
        <taxon>Eukaryota</taxon>
        <taxon>Metazoa</taxon>
        <taxon>Chordata</taxon>
        <taxon>Craniata</taxon>
        <taxon>Vertebrata</taxon>
        <taxon>Euteleostomi</taxon>
        <taxon>Archelosauria</taxon>
        <taxon>Archosauria</taxon>
        <taxon>Dinosauria</taxon>
        <taxon>Saurischia</taxon>
        <taxon>Theropoda</taxon>
        <taxon>Coelurosauria</taxon>
        <taxon>Aves</taxon>
        <taxon>Neognathae</taxon>
        <taxon>Neoaves</taxon>
        <taxon>Telluraves</taxon>
        <taxon>Australaves</taxon>
        <taxon>Passeriformes</taxon>
        <taxon>Thraupidae</taxon>
        <taxon>Camarhynchus</taxon>
    </lineage>
</organism>
<evidence type="ECO:0000256" key="6">
    <source>
        <dbReference type="ARBA" id="ARBA00023306"/>
    </source>
</evidence>
<evidence type="ECO:0000256" key="7">
    <source>
        <dbReference type="SAM" id="MobiDB-lite"/>
    </source>
</evidence>
<feature type="region of interest" description="Disordered" evidence="7">
    <location>
        <begin position="238"/>
        <end position="266"/>
    </location>
</feature>
<keyword evidence="2" id="KW-1017">Isopeptide bond</keyword>
<feature type="compositionally biased region" description="Basic residues" evidence="7">
    <location>
        <begin position="627"/>
        <end position="646"/>
    </location>
</feature>
<dbReference type="Proteomes" id="UP000694382">
    <property type="component" value="Chromosome 22"/>
</dbReference>
<dbReference type="PANTHER" id="PTHR21603">
    <property type="entry name" value="ANTIGEN KI-67-LIKE PROTEIN"/>
    <property type="match status" value="1"/>
</dbReference>
<evidence type="ECO:0000313" key="10">
    <source>
        <dbReference type="Proteomes" id="UP000694382"/>
    </source>
</evidence>
<accession>A0A8C3N8X0</accession>